<evidence type="ECO:0000259" key="4">
    <source>
        <dbReference type="Pfam" id="PF12955"/>
    </source>
</evidence>
<keyword evidence="3" id="KW-0732">Signal</keyword>
<protein>
    <submittedName>
        <fullName evidence="6">Uncharacterized protein</fullName>
    </submittedName>
</protein>
<dbReference type="Proteomes" id="UP000008064">
    <property type="component" value="Unassembled WGS sequence"/>
</dbReference>
<dbReference type="HOGENOM" id="CLU_754738_0_0_1"/>
<reference evidence="6" key="1">
    <citation type="submission" date="2011-04" db="EMBL/GenBank/DDBJ databases">
        <title>Evolution of plant cell wall degrading machinery underlies the functional diversity of forest fungi.</title>
        <authorList>
            <consortium name="US DOE Joint Genome Institute (JGI-PGF)"/>
            <person name="Eastwood D.C."/>
            <person name="Floudas D."/>
            <person name="Binder M."/>
            <person name="Majcherczyk A."/>
            <person name="Schneider P."/>
            <person name="Aerts A."/>
            <person name="Asiegbu F.O."/>
            <person name="Baker S.E."/>
            <person name="Barry K."/>
            <person name="Bendiksby M."/>
            <person name="Blumentritt M."/>
            <person name="Coutinho P.M."/>
            <person name="Cullen D."/>
            <person name="Cullen D."/>
            <person name="Gathman A."/>
            <person name="Goodell B."/>
            <person name="Henrissat B."/>
            <person name="Ihrmark K."/>
            <person name="Kauserud H."/>
            <person name="Kohler A."/>
            <person name="LaButti K."/>
            <person name="Lapidus A."/>
            <person name="Lavin J.L."/>
            <person name="Lee Y.-H."/>
            <person name="Lindquist E."/>
            <person name="Lilly W."/>
            <person name="Lucas S."/>
            <person name="Morin E."/>
            <person name="Murat C."/>
            <person name="Oguiza J.A."/>
            <person name="Park J."/>
            <person name="Pisabarro A.G."/>
            <person name="Riley R."/>
            <person name="Rosling A."/>
            <person name="Salamov A."/>
            <person name="Schmidt O."/>
            <person name="Schmutz J."/>
            <person name="Skrede I."/>
            <person name="Stenlid J."/>
            <person name="Wiebenga A."/>
            <person name="Xie X."/>
            <person name="Kues U."/>
            <person name="Hibbett D.S."/>
            <person name="Hoffmeister D."/>
            <person name="Hogberg N."/>
            <person name="Martin F."/>
            <person name="Grigoriev I.V."/>
            <person name="Watkinson S.C."/>
        </authorList>
    </citation>
    <scope>NUCLEOTIDE SEQUENCE</scope>
    <source>
        <strain evidence="6">S7.9</strain>
    </source>
</reference>
<dbReference type="PANTHER" id="PTHR36853">
    <property type="entry name" value="EXPRESSED PROTEIN"/>
    <property type="match status" value="1"/>
</dbReference>
<name>F8NU28_SERL9</name>
<dbReference type="InterPro" id="IPR049205">
    <property type="entry name" value="Vps3844_N"/>
</dbReference>
<feature type="signal peptide" evidence="3">
    <location>
        <begin position="1"/>
        <end position="16"/>
    </location>
</feature>
<dbReference type="OrthoDB" id="5583277at2759"/>
<evidence type="ECO:0000256" key="2">
    <source>
        <dbReference type="SAM" id="Phobius"/>
    </source>
</evidence>
<organism>
    <name type="scientific">Serpula lacrymans var. lacrymans (strain S7.9)</name>
    <name type="common">Dry rot fungus</name>
    <dbReference type="NCBI Taxonomy" id="578457"/>
    <lineage>
        <taxon>Eukaryota</taxon>
        <taxon>Fungi</taxon>
        <taxon>Dikarya</taxon>
        <taxon>Basidiomycota</taxon>
        <taxon>Agaricomycotina</taxon>
        <taxon>Agaricomycetes</taxon>
        <taxon>Agaricomycetidae</taxon>
        <taxon>Boletales</taxon>
        <taxon>Coniophorineae</taxon>
        <taxon>Serpulaceae</taxon>
        <taxon>Serpula</taxon>
    </lineage>
</organism>
<sequence length="366" mass="38749">MRGVFGCLLLAGLSQAAKVYLSPSVSLPSRLSPKHASLVLSHHLGLEQFESLGDNTAEFGGLFNERAFVGEGERDAVFLVVDETYANDILPSSMEPSFSLLNTPSLSSLSSLVSTYLHRASHVFSYIYSDLSVPSQGVPRVLDIFSTPSPANEAFLAEVSVLTDFMDTELHEGGYSAEKFAALELSSLAQLAVTYGRSSEQYQVATQTIKAFIDACIARKANVAVLTSDAFTLQKRQQPPGQSPLPPSGVPQPPPRGIPSCFNTAEACTNATDFCSGHGQCSSTSKRGQECFVCTCSATSSAQGKTQYWAGEACERKDVSGPFVLISGVVITLIVIIGGSISLLYGIGDVELPNILTGGVAGGRKE</sequence>
<feature type="region of interest" description="Disordered" evidence="1">
    <location>
        <begin position="235"/>
        <end position="256"/>
    </location>
</feature>
<feature type="domain" description="Vacuolar sorting protein Vps3844 N-terminal" evidence="5">
    <location>
        <begin position="31"/>
        <end position="116"/>
    </location>
</feature>
<dbReference type="AlphaFoldDB" id="F8NU28"/>
<dbReference type="Pfam" id="PF21656">
    <property type="entry name" value="DUF6859"/>
    <property type="match status" value="1"/>
</dbReference>
<keyword evidence="2" id="KW-0472">Membrane</keyword>
<keyword evidence="2" id="KW-1133">Transmembrane helix</keyword>
<evidence type="ECO:0000256" key="1">
    <source>
        <dbReference type="SAM" id="MobiDB-lite"/>
    </source>
</evidence>
<accession>F8NU28</accession>
<feature type="compositionally biased region" description="Pro residues" evidence="1">
    <location>
        <begin position="241"/>
        <end position="256"/>
    </location>
</feature>
<feature type="transmembrane region" description="Helical" evidence="2">
    <location>
        <begin position="323"/>
        <end position="347"/>
    </location>
</feature>
<evidence type="ECO:0000259" key="5">
    <source>
        <dbReference type="Pfam" id="PF21656"/>
    </source>
</evidence>
<dbReference type="KEGG" id="sla:SERLADRAFT_466420"/>
<dbReference type="Pfam" id="PF12955">
    <property type="entry name" value="Vps3844_C"/>
    <property type="match status" value="1"/>
</dbReference>
<proteinExistence type="predicted"/>
<dbReference type="InterPro" id="IPR053065">
    <property type="entry name" value="Archenteron_Induction-Rel"/>
</dbReference>
<gene>
    <name evidence="6" type="ORF">SERLADRAFT_466420</name>
</gene>
<evidence type="ECO:0000313" key="6">
    <source>
        <dbReference type="EMBL" id="EGO25794.1"/>
    </source>
</evidence>
<feature type="chain" id="PRO_5003375995" evidence="3">
    <location>
        <begin position="17"/>
        <end position="366"/>
    </location>
</feature>
<dbReference type="RefSeq" id="XP_007317916.1">
    <property type="nucleotide sequence ID" value="XM_007317854.1"/>
</dbReference>
<dbReference type="InterPro" id="IPR024382">
    <property type="entry name" value="Vps3844_C"/>
</dbReference>
<dbReference type="EMBL" id="GL945433">
    <property type="protein sequence ID" value="EGO25794.1"/>
    <property type="molecule type" value="Genomic_DNA"/>
</dbReference>
<dbReference type="GO" id="GO:0005783">
    <property type="term" value="C:endoplasmic reticulum"/>
    <property type="evidence" value="ECO:0007669"/>
    <property type="project" value="TreeGrafter"/>
</dbReference>
<keyword evidence="2" id="KW-0812">Transmembrane</keyword>
<dbReference type="PANTHER" id="PTHR36853:SF1">
    <property type="entry name" value="DUF3844 DOMAIN-CONTAINING PROTEIN"/>
    <property type="match status" value="1"/>
</dbReference>
<feature type="domain" description="Vacuolar sorting protein Vps3844 C-terminal" evidence="4">
    <location>
        <begin position="261"/>
        <end position="357"/>
    </location>
</feature>
<evidence type="ECO:0000256" key="3">
    <source>
        <dbReference type="SAM" id="SignalP"/>
    </source>
</evidence>
<dbReference type="GeneID" id="18819066"/>